<comment type="caution">
    <text evidence="2">The sequence shown here is derived from an EMBL/GenBank/DDBJ whole genome shotgun (WGS) entry which is preliminary data.</text>
</comment>
<organism evidence="2 3">
    <name type="scientific">Pelagicoccus mobilis</name>
    <dbReference type="NCBI Taxonomy" id="415221"/>
    <lineage>
        <taxon>Bacteria</taxon>
        <taxon>Pseudomonadati</taxon>
        <taxon>Verrucomicrobiota</taxon>
        <taxon>Opitutia</taxon>
        <taxon>Puniceicoccales</taxon>
        <taxon>Pelagicoccaceae</taxon>
        <taxon>Pelagicoccus</taxon>
    </lineage>
</organism>
<evidence type="ECO:0000313" key="2">
    <source>
        <dbReference type="EMBL" id="MBK1877621.1"/>
    </source>
</evidence>
<dbReference type="EMBL" id="JAENIL010000020">
    <property type="protein sequence ID" value="MBK1877621.1"/>
    <property type="molecule type" value="Genomic_DNA"/>
</dbReference>
<name>A0A934RZA8_9BACT</name>
<dbReference type="Proteomes" id="UP000617628">
    <property type="component" value="Unassembled WGS sequence"/>
</dbReference>
<reference evidence="2" key="1">
    <citation type="submission" date="2021-01" db="EMBL/GenBank/DDBJ databases">
        <title>Modified the classification status of verrucomicrobia.</title>
        <authorList>
            <person name="Feng X."/>
        </authorList>
    </citation>
    <scope>NUCLEOTIDE SEQUENCE</scope>
    <source>
        <strain evidence="2">KCTC 13126</strain>
    </source>
</reference>
<keyword evidence="1" id="KW-0472">Membrane</keyword>
<feature type="transmembrane region" description="Helical" evidence="1">
    <location>
        <begin position="61"/>
        <end position="79"/>
    </location>
</feature>
<accession>A0A934RZA8</accession>
<proteinExistence type="predicted"/>
<dbReference type="AlphaFoldDB" id="A0A934RZA8"/>
<protein>
    <submittedName>
        <fullName evidence="2">Uncharacterized protein</fullName>
    </submittedName>
</protein>
<feature type="transmembrane region" description="Helical" evidence="1">
    <location>
        <begin position="108"/>
        <end position="132"/>
    </location>
</feature>
<feature type="transmembrane region" description="Helical" evidence="1">
    <location>
        <begin position="12"/>
        <end position="29"/>
    </location>
</feature>
<keyword evidence="1" id="KW-1133">Transmembrane helix</keyword>
<sequence>MNNSNKRFYARFGGSWGSFGIFALLAYGLELYSYLPFFGLLGYATMILLLLLALSEAEVRLHYLLVSGSLMIFGAFASFDLVSSRDELTTIWKEWLGEDITNEQSSGLVQALLILLGIFCGSLASATLFYGLNKKNFRG</sequence>
<keyword evidence="3" id="KW-1185">Reference proteome</keyword>
<keyword evidence="1" id="KW-0812">Transmembrane</keyword>
<feature type="transmembrane region" description="Helical" evidence="1">
    <location>
        <begin position="35"/>
        <end position="54"/>
    </location>
</feature>
<dbReference type="RefSeq" id="WP_200355835.1">
    <property type="nucleotide sequence ID" value="NZ_JAENIL010000020.1"/>
</dbReference>
<evidence type="ECO:0000313" key="3">
    <source>
        <dbReference type="Proteomes" id="UP000617628"/>
    </source>
</evidence>
<gene>
    <name evidence="2" type="ORF">JIN87_12155</name>
</gene>
<evidence type="ECO:0000256" key="1">
    <source>
        <dbReference type="SAM" id="Phobius"/>
    </source>
</evidence>